<feature type="compositionally biased region" description="Low complexity" evidence="2">
    <location>
        <begin position="157"/>
        <end position="214"/>
    </location>
</feature>
<evidence type="ECO:0000313" key="3">
    <source>
        <dbReference type="EMBL" id="EGC36432.1"/>
    </source>
</evidence>
<accession>F0ZI14</accession>
<sequence>MEEYTPSHHILNGNGLIFQLPNNSSGNSGKKNKLLTSSGSSSLSTSSNSIQNVTSLISPESSPILSSKPQPTTTNTTTNTNSKSKNKKELPLIMDEESGANNISLLGNSSSAPGSLGGAFSSTFDQLNNHITQLSQNKVFSDLKQFISNINGVASFTSSTNGTNSNGTNSNKSSPSSPPSNNSTPPSTSKISNNENSSSSSSSLSLSSGTVVVNSKKRDYNSDNEMADDSSSYLNSNISSNNNSHTHSYSRGSSSNNLHSLAQPYNNNNNSNELEDQPVLKKKRSLDLDSFKNNIGNNNSNNYSSYPNSPIIDNNDLQGMVQSQRKIIQELTDYIKSLEQKYDYLKTEHNSFKRKMSASINDLLSIYEKAIVT</sequence>
<feature type="compositionally biased region" description="Low complexity" evidence="2">
    <location>
        <begin position="230"/>
        <end position="272"/>
    </location>
</feature>
<evidence type="ECO:0000313" key="4">
    <source>
        <dbReference type="Proteomes" id="UP000001064"/>
    </source>
</evidence>
<dbReference type="eggNOG" id="ENOG502QZ94">
    <property type="taxonomic scope" value="Eukaryota"/>
</dbReference>
<dbReference type="VEuPathDB" id="AmoebaDB:DICPUDRAFT_97585"/>
<keyword evidence="1" id="KW-0175">Coiled coil</keyword>
<dbReference type="Proteomes" id="UP000001064">
    <property type="component" value="Unassembled WGS sequence"/>
</dbReference>
<gene>
    <name evidence="3" type="ORF">DICPUDRAFT_97585</name>
</gene>
<feature type="region of interest" description="Disordered" evidence="2">
    <location>
        <begin position="22"/>
        <end position="90"/>
    </location>
</feature>
<dbReference type="RefSeq" id="XP_003287065.1">
    <property type="nucleotide sequence ID" value="XM_003287017.1"/>
</dbReference>
<protein>
    <submittedName>
        <fullName evidence="3">Uncharacterized protein</fullName>
    </submittedName>
</protein>
<organism evidence="3 4">
    <name type="scientific">Dictyostelium purpureum</name>
    <name type="common">Slime mold</name>
    <dbReference type="NCBI Taxonomy" id="5786"/>
    <lineage>
        <taxon>Eukaryota</taxon>
        <taxon>Amoebozoa</taxon>
        <taxon>Evosea</taxon>
        <taxon>Eumycetozoa</taxon>
        <taxon>Dictyostelia</taxon>
        <taxon>Dictyosteliales</taxon>
        <taxon>Dictyosteliaceae</taxon>
        <taxon>Dictyostelium</taxon>
    </lineage>
</organism>
<evidence type="ECO:0000256" key="1">
    <source>
        <dbReference type="SAM" id="Coils"/>
    </source>
</evidence>
<feature type="compositionally biased region" description="Low complexity" evidence="2">
    <location>
        <begin position="22"/>
        <end position="83"/>
    </location>
</feature>
<reference evidence="4" key="1">
    <citation type="journal article" date="2011" name="Genome Biol.">
        <title>Comparative genomics of the social amoebae Dictyostelium discoideum and Dictyostelium purpureum.</title>
        <authorList>
            <consortium name="US DOE Joint Genome Institute (JGI-PGF)"/>
            <person name="Sucgang R."/>
            <person name="Kuo A."/>
            <person name="Tian X."/>
            <person name="Salerno W."/>
            <person name="Parikh A."/>
            <person name="Feasley C.L."/>
            <person name="Dalin E."/>
            <person name="Tu H."/>
            <person name="Huang E."/>
            <person name="Barry K."/>
            <person name="Lindquist E."/>
            <person name="Shapiro H."/>
            <person name="Bruce D."/>
            <person name="Schmutz J."/>
            <person name="Salamov A."/>
            <person name="Fey P."/>
            <person name="Gaudet P."/>
            <person name="Anjard C."/>
            <person name="Babu M.M."/>
            <person name="Basu S."/>
            <person name="Bushmanova Y."/>
            <person name="van der Wel H."/>
            <person name="Katoh-Kurasawa M."/>
            <person name="Dinh C."/>
            <person name="Coutinho P.M."/>
            <person name="Saito T."/>
            <person name="Elias M."/>
            <person name="Schaap P."/>
            <person name="Kay R.R."/>
            <person name="Henrissat B."/>
            <person name="Eichinger L."/>
            <person name="Rivero F."/>
            <person name="Putnam N.H."/>
            <person name="West C.M."/>
            <person name="Loomis W.F."/>
            <person name="Chisholm R.L."/>
            <person name="Shaulsky G."/>
            <person name="Strassmann J.E."/>
            <person name="Queller D.C."/>
            <person name="Kuspa A."/>
            <person name="Grigoriev I.V."/>
        </authorList>
    </citation>
    <scope>NUCLEOTIDE SEQUENCE [LARGE SCALE GENOMIC DNA]</scope>
    <source>
        <strain evidence="4">QSDP1</strain>
    </source>
</reference>
<evidence type="ECO:0000256" key="2">
    <source>
        <dbReference type="SAM" id="MobiDB-lite"/>
    </source>
</evidence>
<dbReference type="EMBL" id="GL871027">
    <property type="protein sequence ID" value="EGC36432.1"/>
    <property type="molecule type" value="Genomic_DNA"/>
</dbReference>
<dbReference type="OrthoDB" id="21628at2759"/>
<proteinExistence type="predicted"/>
<feature type="region of interest" description="Disordered" evidence="2">
    <location>
        <begin position="157"/>
        <end position="279"/>
    </location>
</feature>
<dbReference type="InParanoid" id="F0ZI14"/>
<feature type="coiled-coil region" evidence="1">
    <location>
        <begin position="321"/>
        <end position="355"/>
    </location>
</feature>
<keyword evidence="4" id="KW-1185">Reference proteome</keyword>
<dbReference type="AlphaFoldDB" id="F0ZI14"/>
<dbReference type="GeneID" id="10500709"/>
<dbReference type="FunCoup" id="F0ZI14">
    <property type="interactions" value="937"/>
</dbReference>
<name>F0ZI14_DICPU</name>
<dbReference type="KEGG" id="dpp:DICPUDRAFT_97585"/>